<dbReference type="PANTHER" id="PTHR30404">
    <property type="entry name" value="N-ACETYLMURAMOYL-L-ALANINE AMIDASE"/>
    <property type="match status" value="1"/>
</dbReference>
<dbReference type="GO" id="GO:0030288">
    <property type="term" value="C:outer membrane-bounded periplasmic space"/>
    <property type="evidence" value="ECO:0007669"/>
    <property type="project" value="TreeGrafter"/>
</dbReference>
<reference evidence="5 6" key="1">
    <citation type="submission" date="2018-06" db="EMBL/GenBank/DDBJ databases">
        <authorList>
            <consortium name="Pathogen Informatics"/>
            <person name="Doyle S."/>
        </authorList>
    </citation>
    <scope>NUCLEOTIDE SEQUENCE [LARGE SCALE GENOMIC DNA]</scope>
    <source>
        <strain evidence="5 6">NCTC12224</strain>
    </source>
</reference>
<keyword evidence="6" id="KW-1185">Reference proteome</keyword>
<feature type="region of interest" description="Disordered" evidence="3">
    <location>
        <begin position="104"/>
        <end position="124"/>
    </location>
</feature>
<dbReference type="Proteomes" id="UP000254924">
    <property type="component" value="Unassembled WGS sequence"/>
</dbReference>
<dbReference type="InterPro" id="IPR013688">
    <property type="entry name" value="GBS_Bsp-like"/>
</dbReference>
<evidence type="ECO:0000256" key="2">
    <source>
        <dbReference type="ARBA" id="ARBA00022801"/>
    </source>
</evidence>
<dbReference type="SMART" id="SM00646">
    <property type="entry name" value="Ami_3"/>
    <property type="match status" value="1"/>
</dbReference>
<dbReference type="Gene3D" id="2.60.40.3760">
    <property type="match status" value="7"/>
</dbReference>
<dbReference type="InterPro" id="IPR005877">
    <property type="entry name" value="YSIRK_signal_dom"/>
</dbReference>
<keyword evidence="2 5" id="KW-0378">Hydrolase</keyword>
<gene>
    <name evidence="5" type="primary">lytC</name>
    <name evidence="5" type="ORF">NCTC12224_02265</name>
</gene>
<dbReference type="NCBIfam" id="TIGR01168">
    <property type="entry name" value="YSIRK_signal"/>
    <property type="match status" value="1"/>
</dbReference>
<dbReference type="InterPro" id="IPR050695">
    <property type="entry name" value="N-acetylmuramoyl_amidase_3"/>
</dbReference>
<organism evidence="5 6">
    <name type="scientific">Streptococcus hyointestinalis</name>
    <dbReference type="NCBI Taxonomy" id="1337"/>
    <lineage>
        <taxon>Bacteria</taxon>
        <taxon>Bacillati</taxon>
        <taxon>Bacillota</taxon>
        <taxon>Bacilli</taxon>
        <taxon>Lactobacillales</taxon>
        <taxon>Streptococcaceae</taxon>
        <taxon>Streptococcus</taxon>
    </lineage>
</organism>
<protein>
    <submittedName>
        <fullName evidence="5">Signal peptide</fullName>
        <ecNumber evidence="5">3.5.1.28</ecNumber>
    </submittedName>
</protein>
<dbReference type="Gene3D" id="3.40.630.40">
    <property type="entry name" value="Zn-dependent exopeptidases"/>
    <property type="match status" value="1"/>
</dbReference>
<proteinExistence type="predicted"/>
<dbReference type="GO" id="GO:0008745">
    <property type="term" value="F:N-acetylmuramoyl-L-alanine amidase activity"/>
    <property type="evidence" value="ECO:0007669"/>
    <property type="project" value="UniProtKB-EC"/>
</dbReference>
<dbReference type="InterPro" id="IPR002508">
    <property type="entry name" value="MurNAc-LAA_cat"/>
</dbReference>
<dbReference type="EMBL" id="UHFN01000007">
    <property type="protein sequence ID" value="SUN63149.1"/>
    <property type="molecule type" value="Genomic_DNA"/>
</dbReference>
<evidence type="ECO:0000259" key="4">
    <source>
        <dbReference type="SMART" id="SM00646"/>
    </source>
</evidence>
<dbReference type="SUPFAM" id="SSF53187">
    <property type="entry name" value="Zn-dependent exopeptidases"/>
    <property type="match status" value="1"/>
</dbReference>
<evidence type="ECO:0000313" key="6">
    <source>
        <dbReference type="Proteomes" id="UP000254924"/>
    </source>
</evidence>
<dbReference type="PANTHER" id="PTHR30404:SF0">
    <property type="entry name" value="N-ACETYLMURAMOYL-L-ALANINE AMIDASE AMIC"/>
    <property type="match status" value="1"/>
</dbReference>
<evidence type="ECO:0000256" key="1">
    <source>
        <dbReference type="ARBA" id="ARBA00022729"/>
    </source>
</evidence>
<dbReference type="CDD" id="cd02696">
    <property type="entry name" value="MurNAc-LAA"/>
    <property type="match status" value="1"/>
</dbReference>
<dbReference type="Pfam" id="PF08481">
    <property type="entry name" value="GBS_Bsp-like"/>
    <property type="match status" value="7"/>
</dbReference>
<name>A0A380KEW6_9STRE</name>
<sequence>MHYSRMERLHQHRTVRKQRFGIRKVSTLGAVSALLGTAVFFSGGVQADQVTATQPQTTNTETVVASPQETVSDTSDAVTSTSSEATGQVVDQTSEVAVVAVTSEAASTTATSESASSVVSTESVATSEAASATAVITQETSEVAKPADTSVTTQRSAAEGLAPAAATVAEEKASAGNEESSNPAVGVINYDKDKTTFDVAVVGNANTKAIKGARIAVWSADKGQDDLKWYTPVAINNQIRQTINILDHAGTSDDYYVHVYTDYTDGTTYGVSLGTYRFEVPADKALVGSASQGQYNVINKVVYLDAGHGGYDPGATYFGQYEKNLTLAVQKRVKAKLEAAGYTVVTSRNTDTSVELLERSASANKSKADIFVSLHFNAGAQSANGVETYYYQYYSEYPSRINQTYHNDAERLKRSSELAQAIQSNVVAQTGSKNNGVKRETFAVVRETTAPAVLVELGFISNQAEFNKINTAAYQEKLAEGVTKGILAYYDKYRSSTTTTTPTANPEVKVVNYDKNKTTFDVVVTGSNKTKTIKDARIAVWSADKGQDDLKWYTPTASNNQVHQTIDIKNHAGNSDNYYVHVYTDFTDGTTYAVSLGTYRFDIPEPAKPEVKVVNYDKNKTTFDVVVTGSDKTKTIKDARIAVWSADKGQDDLKWYTITASNNQVRQTIDIKNHAGNSDNYYVHVYTDFTDGTTYAVSLGTYRFEVPESEKPEVKVVNYDKNKTTFDVVVAGSDKTKTIKDARIAVWSADKGQDDLKWYTITASNNQVRQTIDIKNHAGNSDNYYVHVYTDFTDGTTYAVSLGTYRFEVPEPEKPEVKVVNYDKNKTTFDVVVTGSNKTKTIKDARIAVWSADKGQDDLKWYTITASNNQVRQTIDIKNHAGNSDNYYVHVYTDFTDGTTYAVSLGTYRFEVPEPEKPEVKVVNYDKNKTTFDVVVAGSDKTKTIKDARIAVWSADKGQDDLKWYTPTASNNQVRQTIDILNHAGNSDDYYVHVYTDFTDGTTYAVSLGTYRFEVPKAVTATYKGTGNYELRATAVPSSGDILFAVWSDAKGQDDLKWYSSSRQNSQAVTRINVTDHADTGTYHVHVYQVENGKSNFLVANTFTVDRVNYKTPYYRQRDPRWASKVYGLSNLDKTGCVPTSLAMVFNSLSGKEVLPTTVADYLYNNTDQFNKQWTGTGAVGILKAVDHWGYTATPLPSLSAVATALQEGYHVMAAVQNDIFVRNGSHELVLKGYNNGKTYVSDPYTPMLSSWYPISQLWSEQSWYSEDRVGLPSTFIKITDI</sequence>
<dbReference type="EC" id="3.5.1.28" evidence="5"/>
<feature type="region of interest" description="Disordered" evidence="3">
    <location>
        <begin position="139"/>
        <end position="158"/>
    </location>
</feature>
<evidence type="ECO:0000313" key="5">
    <source>
        <dbReference type="EMBL" id="SUN63149.1"/>
    </source>
</evidence>
<keyword evidence="1" id="KW-0732">Signal</keyword>
<dbReference type="Pfam" id="PF01520">
    <property type="entry name" value="Amidase_3"/>
    <property type="match status" value="1"/>
</dbReference>
<evidence type="ECO:0000256" key="3">
    <source>
        <dbReference type="SAM" id="MobiDB-lite"/>
    </source>
</evidence>
<feature type="domain" description="MurNAc-LAA" evidence="4">
    <location>
        <begin position="360"/>
        <end position="487"/>
    </location>
</feature>
<dbReference type="GO" id="GO:0009253">
    <property type="term" value="P:peptidoglycan catabolic process"/>
    <property type="evidence" value="ECO:0007669"/>
    <property type="project" value="InterPro"/>
</dbReference>
<dbReference type="Gene3D" id="3.90.70.10">
    <property type="entry name" value="Cysteine proteinases"/>
    <property type="match status" value="1"/>
</dbReference>
<accession>A0A380KEW6</accession>